<dbReference type="GO" id="GO:0005509">
    <property type="term" value="F:calcium ion binding"/>
    <property type="evidence" value="ECO:0007669"/>
    <property type="project" value="InterPro"/>
</dbReference>
<evidence type="ECO:0000256" key="8">
    <source>
        <dbReference type="ARBA" id="ARBA00022837"/>
    </source>
</evidence>
<evidence type="ECO:0000256" key="16">
    <source>
        <dbReference type="SAM" id="SignalP"/>
    </source>
</evidence>
<feature type="active site" description="Nucleophile" evidence="11">
    <location>
        <position position="221"/>
    </location>
</feature>
<evidence type="ECO:0000313" key="19">
    <source>
        <dbReference type="Proteomes" id="UP000663882"/>
    </source>
</evidence>
<dbReference type="SUPFAM" id="SSF51445">
    <property type="entry name" value="(Trans)glycosidases"/>
    <property type="match status" value="1"/>
</dbReference>
<evidence type="ECO:0000256" key="2">
    <source>
        <dbReference type="ARBA" id="ARBA00001913"/>
    </source>
</evidence>
<dbReference type="EC" id="3.2.1.1" evidence="4"/>
<feature type="signal peptide" evidence="16">
    <location>
        <begin position="1"/>
        <end position="18"/>
    </location>
</feature>
<comment type="similarity">
    <text evidence="3">Belongs to the glycosyl hydrolase 13 family.</text>
</comment>
<evidence type="ECO:0000256" key="13">
    <source>
        <dbReference type="PIRSR" id="PIRSR001024-3"/>
    </source>
</evidence>
<evidence type="ECO:0000256" key="11">
    <source>
        <dbReference type="PIRSR" id="PIRSR001024-1"/>
    </source>
</evidence>
<feature type="disulfide bond" evidence="14">
    <location>
        <begin position="165"/>
        <end position="179"/>
    </location>
</feature>
<name>A0A815R8C4_9BILA</name>
<dbReference type="Gene3D" id="3.20.20.80">
    <property type="entry name" value="Glycosidases"/>
    <property type="match status" value="1"/>
</dbReference>
<feature type="site" description="Transition state stabilizer" evidence="12">
    <location>
        <position position="315"/>
    </location>
</feature>
<keyword evidence="5 13" id="KW-0479">Metal-binding</keyword>
<evidence type="ECO:0000256" key="4">
    <source>
        <dbReference type="ARBA" id="ARBA00012595"/>
    </source>
</evidence>
<keyword evidence="14" id="KW-1015">Disulfide bond</keyword>
<evidence type="ECO:0000256" key="1">
    <source>
        <dbReference type="ARBA" id="ARBA00000548"/>
    </source>
</evidence>
<dbReference type="SMART" id="SM00642">
    <property type="entry name" value="Aamy"/>
    <property type="match status" value="1"/>
</dbReference>
<accession>A0A815R8C4</accession>
<dbReference type="PANTHER" id="PTHR10357">
    <property type="entry name" value="ALPHA-AMYLASE FAMILY MEMBER"/>
    <property type="match status" value="1"/>
</dbReference>
<keyword evidence="6 16" id="KW-0732">Signal</keyword>
<feature type="binding site" evidence="15">
    <location>
        <position position="315"/>
    </location>
    <ligand>
        <name>substrate</name>
    </ligand>
</feature>
<dbReference type="SUPFAM" id="SSF51011">
    <property type="entry name" value="Glycosyl hydrolase domain"/>
    <property type="match status" value="1"/>
</dbReference>
<evidence type="ECO:0000256" key="9">
    <source>
        <dbReference type="ARBA" id="ARBA00023277"/>
    </source>
</evidence>
<dbReference type="AlphaFoldDB" id="A0A815R8C4"/>
<feature type="binding site" evidence="15">
    <location>
        <position position="103"/>
    </location>
    <ligand>
        <name>substrate</name>
    </ligand>
</feature>
<feature type="binding site" evidence="13">
    <location>
        <position position="177"/>
    </location>
    <ligand>
        <name>Ca(2+)</name>
        <dbReference type="ChEBI" id="CHEBI:29108"/>
        <label>1</label>
    </ligand>
</feature>
<dbReference type="Gene3D" id="2.60.40.1180">
    <property type="entry name" value="Golgi alpha-mannosidase II"/>
    <property type="match status" value="1"/>
</dbReference>
<feature type="binding site" evidence="13">
    <location>
        <position position="190"/>
    </location>
    <ligand>
        <name>Ca(2+)</name>
        <dbReference type="ChEBI" id="CHEBI:29108"/>
        <label>1</label>
    </ligand>
</feature>
<evidence type="ECO:0000256" key="3">
    <source>
        <dbReference type="ARBA" id="ARBA00008061"/>
    </source>
</evidence>
<dbReference type="Proteomes" id="UP000663882">
    <property type="component" value="Unassembled WGS sequence"/>
</dbReference>
<feature type="binding site" evidence="15">
    <location>
        <position position="142"/>
    </location>
    <ligand>
        <name>substrate</name>
    </ligand>
</feature>
<dbReference type="InterPro" id="IPR017853">
    <property type="entry name" value="GH"/>
</dbReference>
<protein>
    <recommendedName>
        <fullName evidence="4">alpha-amylase</fullName>
        <ecNumber evidence="4">3.2.1.1</ecNumber>
    </recommendedName>
</protein>
<feature type="binding site" evidence="13">
    <location>
        <position position="245"/>
    </location>
    <ligand>
        <name>Ca(2+)</name>
        <dbReference type="ChEBI" id="CHEBI:29108"/>
        <label>2</label>
    </ligand>
</feature>
<evidence type="ECO:0000256" key="7">
    <source>
        <dbReference type="ARBA" id="ARBA00022801"/>
    </source>
</evidence>
<dbReference type="GO" id="GO:0005975">
    <property type="term" value="P:carbohydrate metabolic process"/>
    <property type="evidence" value="ECO:0007669"/>
    <property type="project" value="InterPro"/>
</dbReference>
<evidence type="ECO:0000256" key="5">
    <source>
        <dbReference type="ARBA" id="ARBA00022723"/>
    </source>
</evidence>
<feature type="chain" id="PRO_5032969949" description="alpha-amylase" evidence="16">
    <location>
        <begin position="19"/>
        <end position="494"/>
    </location>
</feature>
<proteinExistence type="inferred from homology"/>
<feature type="domain" description="Glycosyl hydrolase family 13 catalytic" evidence="17">
    <location>
        <begin position="28"/>
        <end position="394"/>
    </location>
</feature>
<evidence type="ECO:0000256" key="15">
    <source>
        <dbReference type="PIRSR" id="PIRSR001024-5"/>
    </source>
</evidence>
<evidence type="ECO:0000259" key="17">
    <source>
        <dbReference type="SMART" id="SM00642"/>
    </source>
</evidence>
<dbReference type="OrthoDB" id="1740265at2759"/>
<keyword evidence="7" id="KW-0378">Hydrolase</keyword>
<dbReference type="InterPro" id="IPR006047">
    <property type="entry name" value="GH13_cat_dom"/>
</dbReference>
<feature type="binding site" evidence="13">
    <location>
        <position position="141"/>
    </location>
    <ligand>
        <name>Ca(2+)</name>
        <dbReference type="ChEBI" id="CHEBI:29108"/>
        <label>1</label>
    </ligand>
</feature>
<feature type="active site" description="Proton donor" evidence="11">
    <location>
        <position position="245"/>
    </location>
</feature>
<organism evidence="18 19">
    <name type="scientific">Rotaria sordida</name>
    <dbReference type="NCBI Taxonomy" id="392033"/>
    <lineage>
        <taxon>Eukaryota</taxon>
        <taxon>Metazoa</taxon>
        <taxon>Spiralia</taxon>
        <taxon>Gnathifera</taxon>
        <taxon>Rotifera</taxon>
        <taxon>Eurotatoria</taxon>
        <taxon>Bdelloidea</taxon>
        <taxon>Philodinida</taxon>
        <taxon>Philodinidae</taxon>
        <taxon>Rotaria</taxon>
    </lineage>
</organism>
<comment type="caution">
    <text evidence="18">The sequence shown here is derived from an EMBL/GenBank/DDBJ whole genome shotgun (WGS) entry which is preliminary data.</text>
</comment>
<evidence type="ECO:0000256" key="6">
    <source>
        <dbReference type="ARBA" id="ARBA00022729"/>
    </source>
</evidence>
<dbReference type="InterPro" id="IPR013777">
    <property type="entry name" value="A-amylase-like"/>
</dbReference>
<dbReference type="Pfam" id="PF00128">
    <property type="entry name" value="Alpha-amylase"/>
    <property type="match status" value="1"/>
</dbReference>
<dbReference type="PIRSF" id="PIRSF001024">
    <property type="entry name" value="Alph-amyl_fung"/>
    <property type="match status" value="1"/>
</dbReference>
<gene>
    <name evidence="18" type="ORF">RFH988_LOCUS37602</name>
</gene>
<evidence type="ECO:0000256" key="12">
    <source>
        <dbReference type="PIRSR" id="PIRSR001024-2"/>
    </source>
</evidence>
<feature type="binding site" evidence="13">
    <location>
        <position position="221"/>
    </location>
    <ligand>
        <name>Ca(2+)</name>
        <dbReference type="ChEBI" id="CHEBI:29108"/>
        <label>2</label>
    </ligand>
</feature>
<keyword evidence="10" id="KW-0326">Glycosidase</keyword>
<dbReference type="InterPro" id="IPR013780">
    <property type="entry name" value="Glyco_hydro_b"/>
</dbReference>
<evidence type="ECO:0000313" key="18">
    <source>
        <dbReference type="EMBL" id="CAF1472399.1"/>
    </source>
</evidence>
<reference evidence="18" key="1">
    <citation type="submission" date="2021-02" db="EMBL/GenBank/DDBJ databases">
        <authorList>
            <person name="Nowell W R."/>
        </authorList>
    </citation>
    <scope>NUCLEOTIDE SEQUENCE</scope>
</reference>
<feature type="binding site" evidence="15">
    <location>
        <position position="219"/>
    </location>
    <ligand>
        <name>substrate</name>
    </ligand>
</feature>
<dbReference type="EMBL" id="CAJNOO010007675">
    <property type="protein sequence ID" value="CAF1472399.1"/>
    <property type="molecule type" value="Genomic_DNA"/>
</dbReference>
<feature type="binding site" evidence="13">
    <location>
        <position position="225"/>
    </location>
    <ligand>
        <name>Ca(2+)</name>
        <dbReference type="ChEBI" id="CHEBI:29108"/>
        <label>1</label>
    </ligand>
</feature>
<evidence type="ECO:0000256" key="14">
    <source>
        <dbReference type="PIRSR" id="PIRSR001024-4"/>
    </source>
</evidence>
<evidence type="ECO:0000256" key="10">
    <source>
        <dbReference type="ARBA" id="ARBA00023295"/>
    </source>
</evidence>
<feature type="binding site" evidence="15">
    <location>
        <position position="369"/>
    </location>
    <ligand>
        <name>substrate</name>
    </ligand>
</feature>
<sequence>MKIFLLSFFISFIYCKNAFEWRSRSIYQILTDRFSPENFSYIQCMEQPITEYSLRHYCGGTYRGAIDQLDYIFEMGFNALWISPIPSNIDKETIYGVGWHGYWQDNIYQLNQYFGRENDLIDLIDQAHKRDIWIMLDVVANHVGPNLTNNYFPFNKSEYFHQPLCFIKDYSNQTEVEFCSIGDEQNSLPDLNTENNFVISTFLSWINETIIKYKFDAIRIDTFRHIRQSFWKDYTHYSNVFSLGEVPTSNTSYVGSYQNVADGILHYPLYFILNHVFQDDDQLRQSMFILEKQVKENEKYFKDTTLCGIFLDNHDQDRFLNHTQNSIRIQNALVYLMFSDGIPIVYMGTEQNFTGNSNEKYGAKDPWNREPLWRSTYNRSTWIYKYLTKLNQIRSLLKEKYDEKFFLSHQQTIYIDNDTYIYKKGPILVIVSNQSFNRTKNFSLYSAIYFNQWKDLLSNKIYEINNYNQLEINNWLPQILLPVSSSISHFCPAS</sequence>
<dbReference type="PANTHER" id="PTHR10357:SF215">
    <property type="entry name" value="ALPHA-AMYLASE 1"/>
    <property type="match status" value="1"/>
</dbReference>
<dbReference type="GO" id="GO:0004556">
    <property type="term" value="F:alpha-amylase activity"/>
    <property type="evidence" value="ECO:0007669"/>
    <property type="project" value="UniProtKB-EC"/>
</dbReference>
<comment type="catalytic activity">
    <reaction evidence="1">
        <text>Endohydrolysis of (1-&gt;4)-alpha-D-glucosidic linkages in polysaccharides containing three or more (1-&gt;4)-alpha-linked D-glucose units.</text>
        <dbReference type="EC" id="3.2.1.1"/>
    </reaction>
</comment>
<comment type="cofactor">
    <cofactor evidence="2">
        <name>Ca(2+)</name>
        <dbReference type="ChEBI" id="CHEBI:29108"/>
    </cofactor>
</comment>
<keyword evidence="8 13" id="KW-0106">Calcium</keyword>
<keyword evidence="9" id="KW-0119">Carbohydrate metabolism</keyword>